<reference evidence="1 2" key="1">
    <citation type="submission" date="2024-09" db="EMBL/GenBank/DDBJ databases">
        <title>Laminarin stimulates single cell rates of sulfate reduction while oxygen inhibits transcriptomic activity in coastal marine sediment.</title>
        <authorList>
            <person name="Lindsay M."/>
            <person name="Orcutt B."/>
            <person name="Emerson D."/>
            <person name="Stepanauskas R."/>
            <person name="D'Angelo T."/>
        </authorList>
    </citation>
    <scope>NUCLEOTIDE SEQUENCE [LARGE SCALE GENOMIC DNA]</scope>
    <source>
        <strain evidence="1">SAG AM-311-K15</strain>
    </source>
</reference>
<accession>A0ABV6Z6R6</accession>
<protein>
    <recommendedName>
        <fullName evidence="3">DUF3471 domain-containing protein</fullName>
    </recommendedName>
</protein>
<comment type="caution">
    <text evidence="1">The sequence shown here is derived from an EMBL/GenBank/DDBJ whole genome shotgun (WGS) entry which is preliminary data.</text>
</comment>
<organism evidence="1 2">
    <name type="scientific">candidate division CSSED10-310 bacterium</name>
    <dbReference type="NCBI Taxonomy" id="2855610"/>
    <lineage>
        <taxon>Bacteria</taxon>
        <taxon>Bacteria division CSSED10-310</taxon>
    </lineage>
</organism>
<dbReference type="EMBL" id="JBHPBY010000684">
    <property type="protein sequence ID" value="MFC1854023.1"/>
    <property type="molecule type" value="Genomic_DNA"/>
</dbReference>
<evidence type="ECO:0008006" key="3">
    <source>
        <dbReference type="Google" id="ProtNLM"/>
    </source>
</evidence>
<gene>
    <name evidence="1" type="ORF">ACFL27_27880</name>
</gene>
<proteinExistence type="predicted"/>
<name>A0ABV6Z6R6_UNCC1</name>
<evidence type="ECO:0000313" key="2">
    <source>
        <dbReference type="Proteomes" id="UP001594351"/>
    </source>
</evidence>
<dbReference type="Proteomes" id="UP001594351">
    <property type="component" value="Unassembled WGS sequence"/>
</dbReference>
<sequence>MILKIRHNLLINLTLLLIFSMLLCFTSCSKTEQKTEQQTVKKVIPPASSNLQKQSNETGAAETKVMQIDEATTYSAGALPPGFPTDILPLYPNGKVDRAAVSDGEGTLLQVTPDSQDEVLKYYKNLYGQKGYKTDTPMTLFGKMMLGFKKSDSVISMTLQKRDDGQTFFSLANDKK</sequence>
<evidence type="ECO:0000313" key="1">
    <source>
        <dbReference type="EMBL" id="MFC1854023.1"/>
    </source>
</evidence>
<keyword evidence="2" id="KW-1185">Reference proteome</keyword>